<dbReference type="EMBL" id="MUJZ01007060">
    <property type="protein sequence ID" value="OTF82717.1"/>
    <property type="molecule type" value="Genomic_DNA"/>
</dbReference>
<keyword evidence="3" id="KW-1185">Reference proteome</keyword>
<reference evidence="2 3" key="1">
    <citation type="submission" date="2017-03" db="EMBL/GenBank/DDBJ databases">
        <title>Genome Survey of Euroglyphus maynei.</title>
        <authorList>
            <person name="Arlian L.G."/>
            <person name="Morgan M.S."/>
            <person name="Rider S.D."/>
        </authorList>
    </citation>
    <scope>NUCLEOTIDE SEQUENCE [LARGE SCALE GENOMIC DNA]</scope>
    <source>
        <strain evidence="2">Arlian Lab</strain>
        <tissue evidence="2">Whole body</tissue>
    </source>
</reference>
<feature type="compositionally biased region" description="Polar residues" evidence="1">
    <location>
        <begin position="74"/>
        <end position="90"/>
    </location>
</feature>
<feature type="compositionally biased region" description="Low complexity" evidence="1">
    <location>
        <begin position="45"/>
        <end position="60"/>
    </location>
</feature>
<gene>
    <name evidence="2" type="ORF">BLA29_008768</name>
</gene>
<sequence>TGRWDHQRDDPRSGIRGPNRDDPRSVGRFGSKQSRFSDAVPERYQSPSSQPKQQQNPSQPTNFGGRSGPDYSLGANQRGNLDSRKLSQSTGHGGDQHSASEDRDRFQRDKDFRQDNRRSGGGHDRDPKQLDNSNQKSLERQNDSQHRRENRRDRERDRSINRDRTSSKRSISPSPSLASNSTAGGGGTSSNRRNESSSSNLMSYLPKRRYEPCNIPKSSIIKNRYNSTELKSRFGSNTVHVPSDLKEILYDVENDFNIFDMPKPILYKIIVPDKKDSNRKENLKSSKS</sequence>
<feature type="compositionally biased region" description="Basic and acidic residues" evidence="1">
    <location>
        <begin position="137"/>
        <end position="166"/>
    </location>
</feature>
<dbReference type="AlphaFoldDB" id="A0A1Y3BRL8"/>
<accession>A0A1Y3BRL8</accession>
<dbReference type="OrthoDB" id="10683918at2759"/>
<feature type="compositionally biased region" description="Basic and acidic residues" evidence="1">
    <location>
        <begin position="1"/>
        <end position="25"/>
    </location>
</feature>
<feature type="non-terminal residue" evidence="2">
    <location>
        <position position="1"/>
    </location>
</feature>
<dbReference type="Proteomes" id="UP000194236">
    <property type="component" value="Unassembled WGS sequence"/>
</dbReference>
<evidence type="ECO:0000313" key="2">
    <source>
        <dbReference type="EMBL" id="OTF82717.1"/>
    </source>
</evidence>
<feature type="region of interest" description="Disordered" evidence="1">
    <location>
        <begin position="1"/>
        <end position="209"/>
    </location>
</feature>
<feature type="compositionally biased region" description="Low complexity" evidence="1">
    <location>
        <begin position="168"/>
        <end position="182"/>
    </location>
</feature>
<feature type="non-terminal residue" evidence="2">
    <location>
        <position position="288"/>
    </location>
</feature>
<proteinExistence type="predicted"/>
<feature type="compositionally biased region" description="Basic and acidic residues" evidence="1">
    <location>
        <begin position="94"/>
        <end position="129"/>
    </location>
</feature>
<organism evidence="2 3">
    <name type="scientific">Euroglyphus maynei</name>
    <name type="common">Mayne's house dust mite</name>
    <dbReference type="NCBI Taxonomy" id="6958"/>
    <lineage>
        <taxon>Eukaryota</taxon>
        <taxon>Metazoa</taxon>
        <taxon>Ecdysozoa</taxon>
        <taxon>Arthropoda</taxon>
        <taxon>Chelicerata</taxon>
        <taxon>Arachnida</taxon>
        <taxon>Acari</taxon>
        <taxon>Acariformes</taxon>
        <taxon>Sarcoptiformes</taxon>
        <taxon>Astigmata</taxon>
        <taxon>Psoroptidia</taxon>
        <taxon>Analgoidea</taxon>
        <taxon>Pyroglyphidae</taxon>
        <taxon>Pyroglyphinae</taxon>
        <taxon>Euroglyphus</taxon>
    </lineage>
</organism>
<evidence type="ECO:0000256" key="1">
    <source>
        <dbReference type="SAM" id="MobiDB-lite"/>
    </source>
</evidence>
<name>A0A1Y3BRL8_EURMA</name>
<evidence type="ECO:0000313" key="3">
    <source>
        <dbReference type="Proteomes" id="UP000194236"/>
    </source>
</evidence>
<protein>
    <submittedName>
        <fullName evidence="2">Uncharacterized protein</fullName>
    </submittedName>
</protein>
<comment type="caution">
    <text evidence="2">The sequence shown here is derived from an EMBL/GenBank/DDBJ whole genome shotgun (WGS) entry which is preliminary data.</text>
</comment>